<evidence type="ECO:0000313" key="1">
    <source>
        <dbReference type="EMBL" id="CAE6399887.1"/>
    </source>
</evidence>
<accession>A0A8H2WQI9</accession>
<comment type="caution">
    <text evidence="1">The sequence shown here is derived from an EMBL/GenBank/DDBJ whole genome shotgun (WGS) entry which is preliminary data.</text>
</comment>
<protein>
    <submittedName>
        <fullName evidence="1">Uncharacterized protein</fullName>
    </submittedName>
</protein>
<dbReference type="Proteomes" id="UP000663831">
    <property type="component" value="Unassembled WGS sequence"/>
</dbReference>
<dbReference type="EMBL" id="CAJMWV010000495">
    <property type="protein sequence ID" value="CAE6399887.1"/>
    <property type="molecule type" value="Genomic_DNA"/>
</dbReference>
<organism evidence="1 2">
    <name type="scientific">Rhizoctonia solani</name>
    <dbReference type="NCBI Taxonomy" id="456999"/>
    <lineage>
        <taxon>Eukaryota</taxon>
        <taxon>Fungi</taxon>
        <taxon>Dikarya</taxon>
        <taxon>Basidiomycota</taxon>
        <taxon>Agaricomycotina</taxon>
        <taxon>Agaricomycetes</taxon>
        <taxon>Cantharellales</taxon>
        <taxon>Ceratobasidiaceae</taxon>
        <taxon>Rhizoctonia</taxon>
    </lineage>
</organism>
<dbReference type="AlphaFoldDB" id="A0A8H2WQI9"/>
<sequence length="196" mass="21041">MFVAPTITCSVETSTCATTIAAMGWLPRTQRGIQPGACKCEIWAALQSWRCVCAPILHTTQQTLDGFIPDTTNAPMRFSPCNILSTSLVALPSGLMSWSVVGNAGQQRPVPFVARLPKAVACRMASGPPRSTASTGWLGLLWTEHRAPAWRFIIPKCNGHGSLLPKIRGAMSRMDLVRAINKLSSGAALELIINAL</sequence>
<gene>
    <name evidence="1" type="ORF">RDB_LOCUS13967</name>
</gene>
<reference evidence="1" key="1">
    <citation type="submission" date="2021-01" db="EMBL/GenBank/DDBJ databases">
        <authorList>
            <person name="Kaushik A."/>
        </authorList>
    </citation>
    <scope>NUCLEOTIDE SEQUENCE</scope>
    <source>
        <strain evidence="1">AG3-1AP</strain>
    </source>
</reference>
<proteinExistence type="predicted"/>
<evidence type="ECO:0000313" key="2">
    <source>
        <dbReference type="Proteomes" id="UP000663831"/>
    </source>
</evidence>
<name>A0A8H2WQI9_9AGAM</name>